<organism evidence="2">
    <name type="scientific">uncultured Caudovirales phage</name>
    <dbReference type="NCBI Taxonomy" id="2100421"/>
    <lineage>
        <taxon>Viruses</taxon>
        <taxon>Duplodnaviria</taxon>
        <taxon>Heunggongvirae</taxon>
        <taxon>Uroviricota</taxon>
        <taxon>Caudoviricetes</taxon>
        <taxon>Peduoviridae</taxon>
        <taxon>Maltschvirus</taxon>
        <taxon>Maltschvirus maltsch</taxon>
    </lineage>
</organism>
<dbReference type="EMBL" id="LR796263">
    <property type="protein sequence ID" value="CAB4132437.1"/>
    <property type="molecule type" value="Genomic_DNA"/>
</dbReference>
<gene>
    <name evidence="2" type="ORF">UFOVP256_35</name>
</gene>
<evidence type="ECO:0000313" key="2">
    <source>
        <dbReference type="EMBL" id="CAB4132437.1"/>
    </source>
</evidence>
<sequence length="353" mass="40520">MSTIRGVKDRRFKFVQLLNSMFEDPKISLKAKGFIGFCLTKKENWDFHISHLCSVLKEGETAIYSVINECIENGYAYRYQARDKNGRMLPGEFVVSDSKLEISTLKIEFESRPEFKKNIPNRENQGTESPHPENQGAVPPGDFLVPIYSNTDNSNTREQQQQQNAAVSSKFEHLKKQQAEYNKAKQSYEKPVQPEKPRIYGNLAKIDIPEADKIEITSRYSELIVQNAIAWATHPTTKLTKGLAPAIKWACVHQPTIAEPKKPEKTPIDPASFNKTYYREISTVASQNGYRLHSYGIREGTNDYLETENSKIYYKDLSFLEQVANFIRKKSIECRNIFDMIKACQQDLVKQNS</sequence>
<accession>A0A6J5LH72</accession>
<evidence type="ECO:0008006" key="3">
    <source>
        <dbReference type="Google" id="ProtNLM"/>
    </source>
</evidence>
<name>A0A6J5LH72_9CAUD</name>
<reference evidence="2" key="1">
    <citation type="submission" date="2020-04" db="EMBL/GenBank/DDBJ databases">
        <authorList>
            <person name="Chiriac C."/>
            <person name="Salcher M."/>
            <person name="Ghai R."/>
            <person name="Kavagutti S V."/>
        </authorList>
    </citation>
    <scope>NUCLEOTIDE SEQUENCE</scope>
</reference>
<feature type="region of interest" description="Disordered" evidence="1">
    <location>
        <begin position="113"/>
        <end position="173"/>
    </location>
</feature>
<proteinExistence type="predicted"/>
<protein>
    <recommendedName>
        <fullName evidence="3">Helix-turn-helix domain containing protein</fullName>
    </recommendedName>
</protein>
<evidence type="ECO:0000256" key="1">
    <source>
        <dbReference type="SAM" id="MobiDB-lite"/>
    </source>
</evidence>
<feature type="compositionally biased region" description="Polar residues" evidence="1">
    <location>
        <begin position="148"/>
        <end position="167"/>
    </location>
</feature>